<keyword evidence="2" id="KW-1185">Reference proteome</keyword>
<accession>A0ABD2A5G1</accession>
<gene>
    <name evidence="1" type="ORF">V1478_015435</name>
</gene>
<dbReference type="EMBL" id="JAUDFV010000155">
    <property type="protein sequence ID" value="KAL2715737.1"/>
    <property type="molecule type" value="Genomic_DNA"/>
</dbReference>
<dbReference type="AlphaFoldDB" id="A0ABD2A5G1"/>
<evidence type="ECO:0000313" key="2">
    <source>
        <dbReference type="Proteomes" id="UP001607302"/>
    </source>
</evidence>
<protein>
    <submittedName>
        <fullName evidence="1">Uncharacterized protein</fullName>
    </submittedName>
</protein>
<name>A0ABD2A5G1_VESSQ</name>
<proteinExistence type="predicted"/>
<organism evidence="1 2">
    <name type="scientific">Vespula squamosa</name>
    <name type="common">Southern yellow jacket</name>
    <name type="synonym">Wasp</name>
    <dbReference type="NCBI Taxonomy" id="30214"/>
    <lineage>
        <taxon>Eukaryota</taxon>
        <taxon>Metazoa</taxon>
        <taxon>Ecdysozoa</taxon>
        <taxon>Arthropoda</taxon>
        <taxon>Hexapoda</taxon>
        <taxon>Insecta</taxon>
        <taxon>Pterygota</taxon>
        <taxon>Neoptera</taxon>
        <taxon>Endopterygota</taxon>
        <taxon>Hymenoptera</taxon>
        <taxon>Apocrita</taxon>
        <taxon>Aculeata</taxon>
        <taxon>Vespoidea</taxon>
        <taxon>Vespidae</taxon>
        <taxon>Vespinae</taxon>
        <taxon>Vespula</taxon>
    </lineage>
</organism>
<evidence type="ECO:0000313" key="1">
    <source>
        <dbReference type="EMBL" id="KAL2715737.1"/>
    </source>
</evidence>
<dbReference type="Proteomes" id="UP001607302">
    <property type="component" value="Unassembled WGS sequence"/>
</dbReference>
<reference evidence="1 2" key="1">
    <citation type="journal article" date="2024" name="Ann. Entomol. Soc. Am.">
        <title>Genomic analyses of the southern and eastern yellowjacket wasps (Hymenoptera: Vespidae) reveal evolutionary signatures of social life.</title>
        <authorList>
            <person name="Catto M.A."/>
            <person name="Caine P.B."/>
            <person name="Orr S.E."/>
            <person name="Hunt B.G."/>
            <person name="Goodisman M.A.D."/>
        </authorList>
    </citation>
    <scope>NUCLEOTIDE SEQUENCE [LARGE SCALE GENOMIC DNA]</scope>
    <source>
        <strain evidence="1">233</strain>
        <tissue evidence="1">Head and thorax</tissue>
    </source>
</reference>
<sequence length="38" mass="4541">MGQIGNDIISNFRRNFTKRTFENKVHVDLTRLSRCIIF</sequence>
<comment type="caution">
    <text evidence="1">The sequence shown here is derived from an EMBL/GenBank/DDBJ whole genome shotgun (WGS) entry which is preliminary data.</text>
</comment>